<dbReference type="GO" id="GO:0009263">
    <property type="term" value="P:deoxyribonucleotide biosynthetic process"/>
    <property type="evidence" value="ECO:0007669"/>
    <property type="project" value="InterPro"/>
</dbReference>
<comment type="similarity">
    <text evidence="1">Belongs to the ribonucleoside diphosphate reductase small chain family.</text>
</comment>
<sequence length="166" mass="19240">EGIYFYSGFAFFYTLGRQDKMGGTVSMIRLIQRDENTHLALFTHIMRTLREENPDWFNETILEELSNMVKTAVEHEISWGKYVTKNQILGLSDHAIEAYIKYLGNIRSQALDLPELYPEARTNPLSWIESYSSMNSTKTDFFERRVTNYTKTGTGINLGRLRPPQA</sequence>
<dbReference type="SUPFAM" id="SSF47240">
    <property type="entry name" value="Ferritin-like"/>
    <property type="match status" value="1"/>
</dbReference>
<dbReference type="PANTHER" id="PTHR23409">
    <property type="entry name" value="RIBONUCLEOSIDE-DIPHOSPHATE REDUCTASE SMALL CHAIN"/>
    <property type="match status" value="1"/>
</dbReference>
<protein>
    <submittedName>
        <fullName evidence="2">Ribonucleoside-diphosphate reductase, beta subunit</fullName>
    </submittedName>
</protein>
<reference evidence="2" key="2">
    <citation type="journal article" date="2014" name="ISME J.">
        <title>Microbial stratification in low pH oxic and suboxic macroscopic growths along an acid mine drainage.</title>
        <authorList>
            <person name="Mendez-Garcia C."/>
            <person name="Mesa V."/>
            <person name="Sprenger R.R."/>
            <person name="Richter M."/>
            <person name="Diez M.S."/>
            <person name="Solano J."/>
            <person name="Bargiela R."/>
            <person name="Golyshina O.V."/>
            <person name="Manteca A."/>
            <person name="Ramos J.L."/>
            <person name="Gallego J.R."/>
            <person name="Llorente I."/>
            <person name="Martins Dos Santos V.A."/>
            <person name="Jensen O.N."/>
            <person name="Pelaez A.I."/>
            <person name="Sanchez J."/>
            <person name="Ferrer M."/>
        </authorList>
    </citation>
    <scope>NUCLEOTIDE SEQUENCE</scope>
</reference>
<proteinExistence type="inferred from homology"/>
<comment type="caution">
    <text evidence="2">The sequence shown here is derived from an EMBL/GenBank/DDBJ whole genome shotgun (WGS) entry which is preliminary data.</text>
</comment>
<accession>T0Y3S6</accession>
<dbReference type="InterPro" id="IPR012348">
    <property type="entry name" value="RNR-like"/>
</dbReference>
<gene>
    <name evidence="2" type="ORF">B1A_20569</name>
</gene>
<dbReference type="GO" id="GO:0016491">
    <property type="term" value="F:oxidoreductase activity"/>
    <property type="evidence" value="ECO:0007669"/>
    <property type="project" value="InterPro"/>
</dbReference>
<feature type="non-terminal residue" evidence="2">
    <location>
        <position position="1"/>
    </location>
</feature>
<dbReference type="AlphaFoldDB" id="T0Y3S6"/>
<evidence type="ECO:0000313" key="2">
    <source>
        <dbReference type="EMBL" id="EQD29716.1"/>
    </source>
</evidence>
<dbReference type="Gene3D" id="1.10.620.20">
    <property type="entry name" value="Ribonucleotide Reductase, subunit A"/>
    <property type="match status" value="1"/>
</dbReference>
<dbReference type="PANTHER" id="PTHR23409:SF18">
    <property type="entry name" value="RIBONUCLEOSIDE-DIPHOSPHATE REDUCTASE SUBUNIT M2"/>
    <property type="match status" value="1"/>
</dbReference>
<name>T0Y3S6_9ZZZZ</name>
<dbReference type="Pfam" id="PF00268">
    <property type="entry name" value="Ribonuc_red_sm"/>
    <property type="match status" value="1"/>
</dbReference>
<reference evidence="2" key="1">
    <citation type="submission" date="2013-08" db="EMBL/GenBank/DDBJ databases">
        <authorList>
            <person name="Mendez C."/>
            <person name="Richter M."/>
            <person name="Ferrer M."/>
            <person name="Sanchez J."/>
        </authorList>
    </citation>
    <scope>NUCLEOTIDE SEQUENCE</scope>
</reference>
<organism evidence="2">
    <name type="scientific">mine drainage metagenome</name>
    <dbReference type="NCBI Taxonomy" id="410659"/>
    <lineage>
        <taxon>unclassified sequences</taxon>
        <taxon>metagenomes</taxon>
        <taxon>ecological metagenomes</taxon>
    </lineage>
</organism>
<dbReference type="CDD" id="cd01049">
    <property type="entry name" value="RNRR2"/>
    <property type="match status" value="1"/>
</dbReference>
<dbReference type="InterPro" id="IPR000358">
    <property type="entry name" value="RNR_small_fam"/>
</dbReference>
<evidence type="ECO:0000256" key="1">
    <source>
        <dbReference type="ARBA" id="ARBA00009303"/>
    </source>
</evidence>
<dbReference type="EMBL" id="AUZX01015178">
    <property type="protein sequence ID" value="EQD29716.1"/>
    <property type="molecule type" value="Genomic_DNA"/>
</dbReference>
<dbReference type="InterPro" id="IPR009078">
    <property type="entry name" value="Ferritin-like_SF"/>
</dbReference>
<dbReference type="InterPro" id="IPR033909">
    <property type="entry name" value="RNR_small"/>
</dbReference>